<evidence type="ECO:0008006" key="3">
    <source>
        <dbReference type="Google" id="ProtNLM"/>
    </source>
</evidence>
<evidence type="ECO:0000313" key="1">
    <source>
        <dbReference type="EMBL" id="EFA81235.1"/>
    </source>
</evidence>
<dbReference type="InParanoid" id="D3BC52"/>
<dbReference type="GeneID" id="31361558"/>
<dbReference type="SUPFAM" id="SSF140860">
    <property type="entry name" value="Pseudo ankyrin repeat-like"/>
    <property type="match status" value="1"/>
</dbReference>
<name>D3BC52_HETP5</name>
<gene>
    <name evidence="1" type="ORF">PPL_06074</name>
</gene>
<evidence type="ECO:0000313" key="2">
    <source>
        <dbReference type="Proteomes" id="UP000001396"/>
    </source>
</evidence>
<dbReference type="SUPFAM" id="SSF48403">
    <property type="entry name" value="Ankyrin repeat"/>
    <property type="match status" value="1"/>
</dbReference>
<keyword evidence="2" id="KW-1185">Reference proteome</keyword>
<accession>D3BC52</accession>
<dbReference type="RefSeq" id="XP_020433353.1">
    <property type="nucleotide sequence ID" value="XM_020576941.1"/>
</dbReference>
<protein>
    <recommendedName>
        <fullName evidence="3">Ankyrin repeat protein</fullName>
    </recommendedName>
</protein>
<sequence length="412" mass="48549">MDYKLFKTVLNNTFIRENIYNNILYINDRVCSTTKPNQVVNRYSFNQIKESEVLLIKFNFINIFKNNLLKSGDDQDTSEPFSVIEKLDFVLIHLIKTNKQDLFMEVYQEIPKNLSINLDFKLYIDSCLEYGAKNIIQYLVEKEEYLESYLLCSITNQVFLQSIPLGIPEFSEWLWEFLPEKDNVIEESFHLAVEHGQEELFWMLLEFHTPDDNSHEFLEKALKGGNQTIIQHYSDSITDDCLETYVNAMDVFGILKSLIEKKKNEILFHFIFKVRPFIQNWLPSLSQIVKFKNVDLQLCIFFRQLGSPVDLYTILEASSVGQFQVVKWLYSEYKYPEEILLQIIDFSAKYGSLELIQNIYLDYKLYSTNAVQYAIDSGHEQIVEYLLSLPVQEKLFNSNIIQSQRQSCQTTY</sequence>
<reference evidence="1 2" key="1">
    <citation type="journal article" date="2011" name="Genome Res.">
        <title>Phylogeny-wide analysis of social amoeba genomes highlights ancient origins for complex intercellular communication.</title>
        <authorList>
            <person name="Heidel A.J."/>
            <person name="Lawal H.M."/>
            <person name="Felder M."/>
            <person name="Schilde C."/>
            <person name="Helps N.R."/>
            <person name="Tunggal B."/>
            <person name="Rivero F."/>
            <person name="John U."/>
            <person name="Schleicher M."/>
            <person name="Eichinger L."/>
            <person name="Platzer M."/>
            <person name="Noegel A.A."/>
            <person name="Schaap P."/>
            <person name="Gloeckner G."/>
        </authorList>
    </citation>
    <scope>NUCLEOTIDE SEQUENCE [LARGE SCALE GENOMIC DNA]</scope>
    <source>
        <strain evidence="2">ATCC 26659 / Pp 5 / PN500</strain>
    </source>
</reference>
<dbReference type="InterPro" id="IPR036770">
    <property type="entry name" value="Ankyrin_rpt-contain_sf"/>
</dbReference>
<dbReference type="AlphaFoldDB" id="D3BC52"/>
<dbReference type="Proteomes" id="UP000001396">
    <property type="component" value="Unassembled WGS sequence"/>
</dbReference>
<dbReference type="EMBL" id="ADBJ01000026">
    <property type="protein sequence ID" value="EFA81235.1"/>
    <property type="molecule type" value="Genomic_DNA"/>
</dbReference>
<comment type="caution">
    <text evidence="1">The sequence shown here is derived from an EMBL/GenBank/DDBJ whole genome shotgun (WGS) entry which is preliminary data.</text>
</comment>
<organism evidence="1 2">
    <name type="scientific">Heterostelium pallidum (strain ATCC 26659 / Pp 5 / PN500)</name>
    <name type="common">Cellular slime mold</name>
    <name type="synonym">Polysphondylium pallidum</name>
    <dbReference type="NCBI Taxonomy" id="670386"/>
    <lineage>
        <taxon>Eukaryota</taxon>
        <taxon>Amoebozoa</taxon>
        <taxon>Evosea</taxon>
        <taxon>Eumycetozoa</taxon>
        <taxon>Dictyostelia</taxon>
        <taxon>Acytosteliales</taxon>
        <taxon>Acytosteliaceae</taxon>
        <taxon>Heterostelium</taxon>
    </lineage>
</organism>
<proteinExistence type="predicted"/>